<keyword evidence="4" id="KW-0456">Lyase</keyword>
<evidence type="ECO:0000256" key="4">
    <source>
        <dbReference type="ARBA" id="ARBA00023239"/>
    </source>
</evidence>
<dbReference type="InterPro" id="IPR006913">
    <property type="entry name" value="CENP-V/GFA"/>
</dbReference>
<reference evidence="6 7" key="1">
    <citation type="submission" date="2018-08" db="EMBL/GenBank/DDBJ databases">
        <title>Genome sequencing of Agrobacterium vitis strain ICMP 10754.</title>
        <authorList>
            <person name="Visnovsky S.B."/>
            <person name="Pitman A.R."/>
        </authorList>
    </citation>
    <scope>NUCLEOTIDE SEQUENCE [LARGE SCALE GENOMIC DNA]</scope>
    <source>
        <strain evidence="6 7">ICMP 10754</strain>
    </source>
</reference>
<dbReference type="PANTHER" id="PTHR33337:SF40">
    <property type="entry name" value="CENP-V_GFA DOMAIN-CONTAINING PROTEIN-RELATED"/>
    <property type="match status" value="1"/>
</dbReference>
<dbReference type="SUPFAM" id="SSF51316">
    <property type="entry name" value="Mss4-like"/>
    <property type="match status" value="1"/>
</dbReference>
<dbReference type="AlphaFoldDB" id="A0A368NVT9"/>
<accession>A0A368NVT9</accession>
<feature type="domain" description="CENP-V/GFA" evidence="5">
    <location>
        <begin position="3"/>
        <end position="115"/>
    </location>
</feature>
<dbReference type="OrthoDB" id="9807246at2"/>
<keyword evidence="3" id="KW-0862">Zinc</keyword>
<evidence type="ECO:0000256" key="3">
    <source>
        <dbReference type="ARBA" id="ARBA00022833"/>
    </source>
</evidence>
<protein>
    <submittedName>
        <fullName evidence="6">GFA family protein</fullName>
    </submittedName>
</protein>
<evidence type="ECO:0000256" key="2">
    <source>
        <dbReference type="ARBA" id="ARBA00022723"/>
    </source>
</evidence>
<name>A0A368NVT9_AGRVI</name>
<dbReference type="RefSeq" id="WP_060719660.1">
    <property type="nucleotide sequence ID" value="NZ_CP055265.1"/>
</dbReference>
<dbReference type="InterPro" id="IPR011057">
    <property type="entry name" value="Mss4-like_sf"/>
</dbReference>
<dbReference type="GO" id="GO:0046872">
    <property type="term" value="F:metal ion binding"/>
    <property type="evidence" value="ECO:0007669"/>
    <property type="project" value="UniProtKB-KW"/>
</dbReference>
<evidence type="ECO:0000259" key="5">
    <source>
        <dbReference type="PROSITE" id="PS51891"/>
    </source>
</evidence>
<dbReference type="GO" id="GO:0016846">
    <property type="term" value="F:carbon-sulfur lyase activity"/>
    <property type="evidence" value="ECO:0007669"/>
    <property type="project" value="InterPro"/>
</dbReference>
<evidence type="ECO:0000313" key="6">
    <source>
        <dbReference type="EMBL" id="KAA3528246.1"/>
    </source>
</evidence>
<dbReference type="Pfam" id="PF04828">
    <property type="entry name" value="GFA"/>
    <property type="match status" value="1"/>
</dbReference>
<proteinExistence type="inferred from homology"/>
<keyword evidence="2" id="KW-0479">Metal-binding</keyword>
<gene>
    <name evidence="6" type="ORF">DXT89_09420</name>
</gene>
<dbReference type="PROSITE" id="PS51891">
    <property type="entry name" value="CENP_V_GFA"/>
    <property type="match status" value="1"/>
</dbReference>
<dbReference type="EMBL" id="QUSG01000004">
    <property type="protein sequence ID" value="KAA3528246.1"/>
    <property type="molecule type" value="Genomic_DNA"/>
</dbReference>
<comment type="caution">
    <text evidence="6">The sequence shown here is derived from an EMBL/GenBank/DDBJ whole genome shotgun (WGS) entry which is preliminary data.</text>
</comment>
<dbReference type="PANTHER" id="PTHR33337">
    <property type="entry name" value="GFA DOMAIN-CONTAINING PROTEIN"/>
    <property type="match status" value="1"/>
</dbReference>
<evidence type="ECO:0000313" key="7">
    <source>
        <dbReference type="Proteomes" id="UP000436911"/>
    </source>
</evidence>
<comment type="similarity">
    <text evidence="1">Belongs to the Gfa family.</text>
</comment>
<dbReference type="Gene3D" id="3.90.1590.10">
    <property type="entry name" value="glutathione-dependent formaldehyde- activating enzyme (gfa)"/>
    <property type="match status" value="1"/>
</dbReference>
<evidence type="ECO:0000256" key="1">
    <source>
        <dbReference type="ARBA" id="ARBA00005495"/>
    </source>
</evidence>
<dbReference type="GeneID" id="60681329"/>
<sequence>MQIEGQCHCGKVTYRAEIDPENVGICHCTDCQRLTGSPFRVTVSTPRDKLHLTGSPPKSYMKYGDNGRPRYQFFCPDCGTPLLTTGEGMDAETWGIRWGSINQREVLLPKHQSWRRSSVLWLDSIGALPGSETE</sequence>
<dbReference type="Proteomes" id="UP000436911">
    <property type="component" value="Unassembled WGS sequence"/>
</dbReference>
<organism evidence="6 7">
    <name type="scientific">Agrobacterium vitis</name>
    <name type="common">Rhizobium vitis</name>
    <dbReference type="NCBI Taxonomy" id="373"/>
    <lineage>
        <taxon>Bacteria</taxon>
        <taxon>Pseudomonadati</taxon>
        <taxon>Pseudomonadota</taxon>
        <taxon>Alphaproteobacteria</taxon>
        <taxon>Hyphomicrobiales</taxon>
        <taxon>Rhizobiaceae</taxon>
        <taxon>Rhizobium/Agrobacterium group</taxon>
        <taxon>Agrobacterium</taxon>
    </lineage>
</organism>